<name>A0ABR2FZD2_9ROSI</name>
<evidence type="ECO:0000313" key="2">
    <source>
        <dbReference type="Proteomes" id="UP001472677"/>
    </source>
</evidence>
<reference evidence="1 2" key="1">
    <citation type="journal article" date="2024" name="G3 (Bethesda)">
        <title>Genome assembly of Hibiscus sabdariffa L. provides insights into metabolisms of medicinal natural products.</title>
        <authorList>
            <person name="Kim T."/>
        </authorList>
    </citation>
    <scope>NUCLEOTIDE SEQUENCE [LARGE SCALE GENOMIC DNA]</scope>
    <source>
        <strain evidence="1">TK-2024</strain>
        <tissue evidence="1">Old leaves</tissue>
    </source>
</reference>
<evidence type="ECO:0000313" key="1">
    <source>
        <dbReference type="EMBL" id="KAK8589610.1"/>
    </source>
</evidence>
<evidence type="ECO:0008006" key="3">
    <source>
        <dbReference type="Google" id="ProtNLM"/>
    </source>
</evidence>
<gene>
    <name evidence="1" type="ORF">V6N12_024004</name>
</gene>
<dbReference type="Proteomes" id="UP001472677">
    <property type="component" value="Unassembled WGS sequence"/>
</dbReference>
<comment type="caution">
    <text evidence="1">The sequence shown here is derived from an EMBL/GenBank/DDBJ whole genome shotgun (WGS) entry which is preliminary data.</text>
</comment>
<protein>
    <recommendedName>
        <fullName evidence="3">RNase H type-1 domain-containing protein</fullName>
    </recommendedName>
</protein>
<accession>A0ABR2FZD2</accession>
<organism evidence="1 2">
    <name type="scientific">Hibiscus sabdariffa</name>
    <name type="common">roselle</name>
    <dbReference type="NCBI Taxonomy" id="183260"/>
    <lineage>
        <taxon>Eukaryota</taxon>
        <taxon>Viridiplantae</taxon>
        <taxon>Streptophyta</taxon>
        <taxon>Embryophyta</taxon>
        <taxon>Tracheophyta</taxon>
        <taxon>Spermatophyta</taxon>
        <taxon>Magnoliopsida</taxon>
        <taxon>eudicotyledons</taxon>
        <taxon>Gunneridae</taxon>
        <taxon>Pentapetalae</taxon>
        <taxon>rosids</taxon>
        <taxon>malvids</taxon>
        <taxon>Malvales</taxon>
        <taxon>Malvaceae</taxon>
        <taxon>Malvoideae</taxon>
        <taxon>Hibiscus</taxon>
    </lineage>
</organism>
<sequence length="81" mass="9343">MVLLLKNSKLLISMPILFHIRDLVRQLEDVEFKLIRRSNNKVDDRISRFACSSDFDVYVLEYPADDLQDLLLVDVGLFGSG</sequence>
<proteinExistence type="predicted"/>
<keyword evidence="2" id="KW-1185">Reference proteome</keyword>
<dbReference type="EMBL" id="JBBPBM010000004">
    <property type="protein sequence ID" value="KAK8589610.1"/>
    <property type="molecule type" value="Genomic_DNA"/>
</dbReference>